<dbReference type="Proteomes" id="UP000245959">
    <property type="component" value="Unassembled WGS sequence"/>
</dbReference>
<organism evidence="1 2">
    <name type="scientific">Victivallis vadensis</name>
    <dbReference type="NCBI Taxonomy" id="172901"/>
    <lineage>
        <taxon>Bacteria</taxon>
        <taxon>Pseudomonadati</taxon>
        <taxon>Lentisphaerota</taxon>
        <taxon>Lentisphaeria</taxon>
        <taxon>Victivallales</taxon>
        <taxon>Victivallaceae</taxon>
        <taxon>Victivallis</taxon>
    </lineage>
</organism>
<comment type="caution">
    <text evidence="1">The sequence shown here is derived from an EMBL/GenBank/DDBJ whole genome shotgun (WGS) entry which is preliminary data.</text>
</comment>
<evidence type="ECO:0000313" key="2">
    <source>
        <dbReference type="Proteomes" id="UP000245959"/>
    </source>
</evidence>
<keyword evidence="2" id="KW-1185">Reference proteome</keyword>
<name>A0A2U1ALB7_9BACT</name>
<protein>
    <submittedName>
        <fullName evidence="1">Uncharacterized protein</fullName>
    </submittedName>
</protein>
<dbReference type="AlphaFoldDB" id="A0A2U1ALB7"/>
<sequence>MIRNYRKREKHSPSRRIHFETEEGRPLCAGFHGHAPLLTERRERVTCGRCRELLKADRNV</sequence>
<dbReference type="GeneID" id="78296679"/>
<gene>
    <name evidence="1" type="ORF">C8D82_13246</name>
</gene>
<dbReference type="RefSeq" id="WP_116885399.1">
    <property type="nucleotide sequence ID" value="NZ_CABMMC010000001.1"/>
</dbReference>
<accession>A0A2U1ALB7</accession>
<evidence type="ECO:0000313" key="1">
    <source>
        <dbReference type="EMBL" id="PVY37208.1"/>
    </source>
</evidence>
<reference evidence="1 2" key="1">
    <citation type="submission" date="2018-04" db="EMBL/GenBank/DDBJ databases">
        <title>Genomic Encyclopedia of Type Strains, Phase IV (KMG-IV): sequencing the most valuable type-strain genomes for metagenomic binning, comparative biology and taxonomic classification.</title>
        <authorList>
            <person name="Goeker M."/>
        </authorList>
    </citation>
    <scope>NUCLEOTIDE SEQUENCE [LARGE SCALE GENOMIC DNA]</scope>
    <source>
        <strain evidence="1 2">DSM 14823</strain>
    </source>
</reference>
<dbReference type="EMBL" id="QEKH01000032">
    <property type="protein sequence ID" value="PVY37208.1"/>
    <property type="molecule type" value="Genomic_DNA"/>
</dbReference>
<proteinExistence type="predicted"/>